<keyword evidence="2" id="KW-1185">Reference proteome</keyword>
<proteinExistence type="predicted"/>
<accession>A0ABV3IAL8</accession>
<name>A0ABV3IAL8_9BACI</name>
<dbReference type="RefSeq" id="WP_199639778.1">
    <property type="nucleotide sequence ID" value="NZ_JBEGIE010000024.1"/>
</dbReference>
<gene>
    <name evidence="1" type="ORF">MRBLBA1_002021</name>
</gene>
<organism evidence="1 2">
    <name type="scientific">Bacillus proteolyticus</name>
    <dbReference type="NCBI Taxonomy" id="2026192"/>
    <lineage>
        <taxon>Bacteria</taxon>
        <taxon>Bacillati</taxon>
        <taxon>Bacillota</taxon>
        <taxon>Bacilli</taxon>
        <taxon>Bacillales</taxon>
        <taxon>Bacillaceae</taxon>
        <taxon>Bacillus</taxon>
        <taxon>Bacillus cereus group</taxon>
    </lineage>
</organism>
<evidence type="ECO:0000313" key="2">
    <source>
        <dbReference type="Proteomes" id="UP001552502"/>
    </source>
</evidence>
<reference evidence="1 2" key="1">
    <citation type="journal article" date="2023" name="Proc. Natl. Acad. Sci. U.S.A.">
        <title>Bacterial tolerance to host-exuded specialized metabolites structures the maize root microbiome.</title>
        <authorList>
            <person name="Thoenen L."/>
            <person name="Giroud C."/>
            <person name="Kreuzer M."/>
            <person name="Waelchli J."/>
            <person name="Gfeller V."/>
            <person name="Deslandes-Herold G."/>
            <person name="Mateo P."/>
            <person name="Robert C.A.M."/>
            <person name="Ahrens C.H."/>
            <person name="Rubio-Somoza I."/>
            <person name="Bruggmann R."/>
            <person name="Erb M."/>
            <person name="Schlaeppi K."/>
        </authorList>
    </citation>
    <scope>NUCLEOTIDE SEQUENCE [LARGE SCALE GENOMIC DNA]</scope>
    <source>
        <strain evidence="1 2">LBA1-1-1.1</strain>
    </source>
</reference>
<sequence length="96" mass="10777">MSDQTIKEYAVVTAFRDKFSDIHYSVGDLYKTDDLERIEFLQEEGFLDKEPIVGYGPDVTDMVHVGGGYYELPNGEKIKGKEAALEALRGIKQTGE</sequence>
<protein>
    <submittedName>
        <fullName evidence="1">Uncharacterized protein</fullName>
    </submittedName>
</protein>
<dbReference type="EMBL" id="JBEGIE010000024">
    <property type="protein sequence ID" value="MEV4911312.1"/>
    <property type="molecule type" value="Genomic_DNA"/>
</dbReference>
<evidence type="ECO:0000313" key="1">
    <source>
        <dbReference type="EMBL" id="MEV4911312.1"/>
    </source>
</evidence>
<comment type="caution">
    <text evidence="1">The sequence shown here is derived from an EMBL/GenBank/DDBJ whole genome shotgun (WGS) entry which is preliminary data.</text>
</comment>
<dbReference type="Proteomes" id="UP001552502">
    <property type="component" value="Unassembled WGS sequence"/>
</dbReference>